<dbReference type="GO" id="GO:0003700">
    <property type="term" value="F:DNA-binding transcription factor activity"/>
    <property type="evidence" value="ECO:0007669"/>
    <property type="project" value="InterPro"/>
</dbReference>
<keyword evidence="5" id="KW-0175">Coiled coil</keyword>
<keyword evidence="8" id="KW-1185">Reference proteome</keyword>
<dbReference type="AlphaFoldDB" id="F7NNY6"/>
<dbReference type="Gene3D" id="1.10.10.10">
    <property type="entry name" value="Winged helix-like DNA-binding domain superfamily/Winged helix DNA-binding domain"/>
    <property type="match status" value="1"/>
</dbReference>
<dbReference type="InterPro" id="IPR036388">
    <property type="entry name" value="WH-like_DNA-bd_sf"/>
</dbReference>
<dbReference type="GO" id="GO:0000976">
    <property type="term" value="F:transcription cis-regulatory region binding"/>
    <property type="evidence" value="ECO:0007669"/>
    <property type="project" value="TreeGrafter"/>
</dbReference>
<gene>
    <name evidence="7" type="ORF">ALO_19137</name>
</gene>
<reference evidence="7 8" key="1">
    <citation type="journal article" date="2011" name="EMBO J.">
        <title>Structural diversity of bacterial flagellar motors.</title>
        <authorList>
            <person name="Chen S."/>
            <person name="Beeby M."/>
            <person name="Murphy G.E."/>
            <person name="Leadbetter J.R."/>
            <person name="Hendrixson D.R."/>
            <person name="Briegel A."/>
            <person name="Li Z."/>
            <person name="Shi J."/>
            <person name="Tocheva E.I."/>
            <person name="Muller A."/>
            <person name="Dobro M.J."/>
            <person name="Jensen G.J."/>
        </authorList>
    </citation>
    <scope>NUCLEOTIDE SEQUENCE [LARGE SCALE GENOMIC DNA]</scope>
    <source>
        <strain evidence="7 8">DSM 6540</strain>
    </source>
</reference>
<dbReference type="RefSeq" id="WP_004098994.1">
    <property type="nucleotide sequence ID" value="NZ_AFGF01000234.1"/>
</dbReference>
<evidence type="ECO:0000256" key="5">
    <source>
        <dbReference type="SAM" id="Coils"/>
    </source>
</evidence>
<dbReference type="InterPro" id="IPR005119">
    <property type="entry name" value="LysR_subst-bd"/>
</dbReference>
<dbReference type="eggNOG" id="COG0583">
    <property type="taxonomic scope" value="Bacteria"/>
</dbReference>
<feature type="coiled-coil region" evidence="5">
    <location>
        <begin position="68"/>
        <end position="95"/>
    </location>
</feature>
<evidence type="ECO:0000256" key="4">
    <source>
        <dbReference type="ARBA" id="ARBA00023163"/>
    </source>
</evidence>
<dbReference type="PANTHER" id="PTHR30126">
    <property type="entry name" value="HTH-TYPE TRANSCRIPTIONAL REGULATOR"/>
    <property type="match status" value="1"/>
</dbReference>
<evidence type="ECO:0000259" key="6">
    <source>
        <dbReference type="PROSITE" id="PS50931"/>
    </source>
</evidence>
<comment type="similarity">
    <text evidence="1">Belongs to the LysR transcriptional regulatory family.</text>
</comment>
<dbReference type="CDD" id="cd05466">
    <property type="entry name" value="PBP2_LTTR_substrate"/>
    <property type="match status" value="1"/>
</dbReference>
<dbReference type="EMBL" id="AFGF01000234">
    <property type="protein sequence ID" value="EGO62320.1"/>
    <property type="molecule type" value="Genomic_DNA"/>
</dbReference>
<dbReference type="InterPro" id="IPR036390">
    <property type="entry name" value="WH_DNA-bd_sf"/>
</dbReference>
<dbReference type="InterPro" id="IPR000847">
    <property type="entry name" value="LysR_HTH_N"/>
</dbReference>
<dbReference type="Proteomes" id="UP000003240">
    <property type="component" value="Unassembled WGS sequence"/>
</dbReference>
<dbReference type="OrthoDB" id="107670at2"/>
<name>F7NNY6_9FIRM</name>
<evidence type="ECO:0000256" key="1">
    <source>
        <dbReference type="ARBA" id="ARBA00009437"/>
    </source>
</evidence>
<keyword evidence="2" id="KW-0805">Transcription regulation</keyword>
<keyword evidence="4" id="KW-0804">Transcription</keyword>
<dbReference type="STRING" id="1009370.ALO_19137"/>
<evidence type="ECO:0000256" key="3">
    <source>
        <dbReference type="ARBA" id="ARBA00023125"/>
    </source>
</evidence>
<organism evidence="7 8">
    <name type="scientific">Acetonema longum DSM 6540</name>
    <dbReference type="NCBI Taxonomy" id="1009370"/>
    <lineage>
        <taxon>Bacteria</taxon>
        <taxon>Bacillati</taxon>
        <taxon>Bacillota</taxon>
        <taxon>Negativicutes</taxon>
        <taxon>Acetonemataceae</taxon>
        <taxon>Acetonema</taxon>
    </lineage>
</organism>
<keyword evidence="3" id="KW-0238">DNA-binding</keyword>
<comment type="caution">
    <text evidence="7">The sequence shown here is derived from an EMBL/GenBank/DDBJ whole genome shotgun (WGS) entry which is preliminary data.</text>
</comment>
<dbReference type="SUPFAM" id="SSF46785">
    <property type="entry name" value="Winged helix' DNA-binding domain"/>
    <property type="match status" value="1"/>
</dbReference>
<dbReference type="Gene3D" id="3.40.190.290">
    <property type="match status" value="1"/>
</dbReference>
<dbReference type="PROSITE" id="PS50931">
    <property type="entry name" value="HTH_LYSR"/>
    <property type="match status" value="1"/>
</dbReference>
<dbReference type="SUPFAM" id="SSF53850">
    <property type="entry name" value="Periplasmic binding protein-like II"/>
    <property type="match status" value="1"/>
</dbReference>
<dbReference type="PANTHER" id="PTHR30126:SF78">
    <property type="entry name" value="HTH LYSR-TYPE DOMAIN-CONTAINING PROTEIN"/>
    <property type="match status" value="1"/>
</dbReference>
<proteinExistence type="inferred from homology"/>
<evidence type="ECO:0000313" key="8">
    <source>
        <dbReference type="Proteomes" id="UP000003240"/>
    </source>
</evidence>
<feature type="domain" description="HTH lysR-type" evidence="6">
    <location>
        <begin position="1"/>
        <end position="58"/>
    </location>
</feature>
<accession>F7NNY6</accession>
<dbReference type="Pfam" id="PF00126">
    <property type="entry name" value="HTH_1"/>
    <property type="match status" value="1"/>
</dbReference>
<protein>
    <submittedName>
        <fullName evidence="7">Transcriptional regulator</fullName>
    </submittedName>
</protein>
<evidence type="ECO:0000313" key="7">
    <source>
        <dbReference type="EMBL" id="EGO62320.1"/>
    </source>
</evidence>
<evidence type="ECO:0000256" key="2">
    <source>
        <dbReference type="ARBA" id="ARBA00023015"/>
    </source>
</evidence>
<dbReference type="Pfam" id="PF03466">
    <property type="entry name" value="LysR_substrate"/>
    <property type="match status" value="1"/>
</dbReference>
<sequence>MDDRDWRILQVLFEQKNITKTAQALFISQPALTARLRQIEAEFGVKIAYRTSKGVQFTPQGEYLAKCAAQTLFNLRQIKEQVMNLENKVAGTLRLGASSYFTMFMLPPLLKLFQRQYPDVEFKVTTTWSKDIHTLVYNQEVHVGFVSSDYDWQGQKLLLFEEPICIASMNKIDVRNLPNLPRINYQTDALIKNLIDKWWRERFSQPPTINMEVDRLVTCKEMVKNGLGYGIMPHLILNGIENLHKIYLTDKQGKSVQRKTWMIYHQEFLEMNLFKVFVNFVKKMNFTDILQIVCLTFVIQ</sequence>